<accession>A0A5C5YHH2</accession>
<dbReference type="Proteomes" id="UP000318053">
    <property type="component" value="Unassembled WGS sequence"/>
</dbReference>
<dbReference type="EMBL" id="SJPK01000002">
    <property type="protein sequence ID" value="TWT74181.1"/>
    <property type="molecule type" value="Genomic_DNA"/>
</dbReference>
<proteinExistence type="predicted"/>
<gene>
    <name evidence="1" type="ORF">CA85_10680</name>
</gene>
<protein>
    <submittedName>
        <fullName evidence="1">Uncharacterized protein</fullName>
    </submittedName>
</protein>
<organism evidence="1 2">
    <name type="scientific">Allorhodopirellula solitaria</name>
    <dbReference type="NCBI Taxonomy" id="2527987"/>
    <lineage>
        <taxon>Bacteria</taxon>
        <taxon>Pseudomonadati</taxon>
        <taxon>Planctomycetota</taxon>
        <taxon>Planctomycetia</taxon>
        <taxon>Pirellulales</taxon>
        <taxon>Pirellulaceae</taxon>
        <taxon>Allorhodopirellula</taxon>
    </lineage>
</organism>
<sequence length="129" mass="13840">MPLQSHVIPETDNRGFFHAHCSAQCLPPWCSLGDALAKPDLGLLKAGSCGLPLADRAVDLFDVGAAIVSRVPVRHQVAPPTWPLTRLSSINRQPVTPTAEDVSASRLKVQSNRSCHQMGVNTNCLAAQH</sequence>
<dbReference type="AlphaFoldDB" id="A0A5C5YHH2"/>
<evidence type="ECO:0000313" key="2">
    <source>
        <dbReference type="Proteomes" id="UP000318053"/>
    </source>
</evidence>
<comment type="caution">
    <text evidence="1">The sequence shown here is derived from an EMBL/GenBank/DDBJ whole genome shotgun (WGS) entry which is preliminary data.</text>
</comment>
<evidence type="ECO:0000313" key="1">
    <source>
        <dbReference type="EMBL" id="TWT74181.1"/>
    </source>
</evidence>
<keyword evidence="2" id="KW-1185">Reference proteome</keyword>
<name>A0A5C5YHH2_9BACT</name>
<reference evidence="1 2" key="1">
    <citation type="submission" date="2019-02" db="EMBL/GenBank/DDBJ databases">
        <title>Deep-cultivation of Planctomycetes and their phenomic and genomic characterization uncovers novel biology.</title>
        <authorList>
            <person name="Wiegand S."/>
            <person name="Jogler M."/>
            <person name="Boedeker C."/>
            <person name="Pinto D."/>
            <person name="Vollmers J."/>
            <person name="Rivas-Marin E."/>
            <person name="Kohn T."/>
            <person name="Peeters S.H."/>
            <person name="Heuer A."/>
            <person name="Rast P."/>
            <person name="Oberbeckmann S."/>
            <person name="Bunk B."/>
            <person name="Jeske O."/>
            <person name="Meyerdierks A."/>
            <person name="Storesund J.E."/>
            <person name="Kallscheuer N."/>
            <person name="Luecker S."/>
            <person name="Lage O.M."/>
            <person name="Pohl T."/>
            <person name="Merkel B.J."/>
            <person name="Hornburger P."/>
            <person name="Mueller R.-W."/>
            <person name="Bruemmer F."/>
            <person name="Labrenz M."/>
            <person name="Spormann A.M."/>
            <person name="Op Den Camp H."/>
            <person name="Overmann J."/>
            <person name="Amann R."/>
            <person name="Jetten M.S.M."/>
            <person name="Mascher T."/>
            <person name="Medema M.H."/>
            <person name="Devos D.P."/>
            <person name="Kaster A.-K."/>
            <person name="Ovreas L."/>
            <person name="Rohde M."/>
            <person name="Galperin M.Y."/>
            <person name="Jogler C."/>
        </authorList>
    </citation>
    <scope>NUCLEOTIDE SEQUENCE [LARGE SCALE GENOMIC DNA]</scope>
    <source>
        <strain evidence="1 2">CA85</strain>
    </source>
</reference>